<dbReference type="Gene3D" id="3.30.160.60">
    <property type="entry name" value="Classic Zinc Finger"/>
    <property type="match status" value="1"/>
</dbReference>
<proteinExistence type="predicted"/>
<protein>
    <recommendedName>
        <fullName evidence="2">C2H2-type domain-containing protein</fullName>
    </recommendedName>
</protein>
<sequence length="85" mass="9910">MGAQMRGSVPYCKCGLCGKTMRRTSLRTHMQDKHQPSADIQCCFCDKVFRTYNSLHKHQSVYHREQRLKQRARSFMLALPSPHTP</sequence>
<evidence type="ECO:0000313" key="3">
    <source>
        <dbReference type="EMBL" id="KAJ8866626.1"/>
    </source>
</evidence>
<keyword evidence="4" id="KW-1185">Reference proteome</keyword>
<keyword evidence="1" id="KW-0863">Zinc-finger</keyword>
<dbReference type="InterPro" id="IPR013087">
    <property type="entry name" value="Znf_C2H2_type"/>
</dbReference>
<feature type="domain" description="C2H2-type" evidence="2">
    <location>
        <begin position="40"/>
        <end position="68"/>
    </location>
</feature>
<evidence type="ECO:0000313" key="4">
    <source>
        <dbReference type="Proteomes" id="UP001159363"/>
    </source>
</evidence>
<keyword evidence="1" id="KW-0479">Metal-binding</keyword>
<organism evidence="3 4">
    <name type="scientific">Dryococelus australis</name>
    <dbReference type="NCBI Taxonomy" id="614101"/>
    <lineage>
        <taxon>Eukaryota</taxon>
        <taxon>Metazoa</taxon>
        <taxon>Ecdysozoa</taxon>
        <taxon>Arthropoda</taxon>
        <taxon>Hexapoda</taxon>
        <taxon>Insecta</taxon>
        <taxon>Pterygota</taxon>
        <taxon>Neoptera</taxon>
        <taxon>Polyneoptera</taxon>
        <taxon>Phasmatodea</taxon>
        <taxon>Verophasmatodea</taxon>
        <taxon>Anareolatae</taxon>
        <taxon>Phasmatidae</taxon>
        <taxon>Eurycanthinae</taxon>
        <taxon>Dryococelus</taxon>
    </lineage>
</organism>
<accession>A0ABQ9G6H4</accession>
<dbReference type="PROSITE" id="PS00028">
    <property type="entry name" value="ZINC_FINGER_C2H2_1"/>
    <property type="match status" value="1"/>
</dbReference>
<dbReference type="PROSITE" id="PS50157">
    <property type="entry name" value="ZINC_FINGER_C2H2_2"/>
    <property type="match status" value="1"/>
</dbReference>
<dbReference type="SUPFAM" id="SSF57667">
    <property type="entry name" value="beta-beta-alpha zinc fingers"/>
    <property type="match status" value="1"/>
</dbReference>
<dbReference type="SMART" id="SM00355">
    <property type="entry name" value="ZnF_C2H2"/>
    <property type="match status" value="2"/>
</dbReference>
<name>A0ABQ9G6H4_9NEOP</name>
<dbReference type="EMBL" id="JARBHB010000016">
    <property type="protein sequence ID" value="KAJ8866626.1"/>
    <property type="molecule type" value="Genomic_DNA"/>
</dbReference>
<reference evidence="3 4" key="1">
    <citation type="submission" date="2023-02" db="EMBL/GenBank/DDBJ databases">
        <title>LHISI_Scaffold_Assembly.</title>
        <authorList>
            <person name="Stuart O.P."/>
            <person name="Cleave R."/>
            <person name="Magrath M.J.L."/>
            <person name="Mikheyev A.S."/>
        </authorList>
    </citation>
    <scope>NUCLEOTIDE SEQUENCE [LARGE SCALE GENOMIC DNA]</scope>
    <source>
        <strain evidence="3">Daus_M_001</strain>
        <tissue evidence="3">Leg muscle</tissue>
    </source>
</reference>
<evidence type="ECO:0000259" key="2">
    <source>
        <dbReference type="PROSITE" id="PS50157"/>
    </source>
</evidence>
<dbReference type="Proteomes" id="UP001159363">
    <property type="component" value="Chromosome 15"/>
</dbReference>
<dbReference type="InterPro" id="IPR036236">
    <property type="entry name" value="Znf_C2H2_sf"/>
</dbReference>
<evidence type="ECO:0000256" key="1">
    <source>
        <dbReference type="PROSITE-ProRule" id="PRU00042"/>
    </source>
</evidence>
<keyword evidence="1" id="KW-0862">Zinc</keyword>
<comment type="caution">
    <text evidence="3">The sequence shown here is derived from an EMBL/GenBank/DDBJ whole genome shotgun (WGS) entry which is preliminary data.</text>
</comment>
<gene>
    <name evidence="3" type="ORF">PR048_032486</name>
</gene>